<dbReference type="Proteomes" id="UP000265520">
    <property type="component" value="Unassembled WGS sequence"/>
</dbReference>
<dbReference type="EMBL" id="LXQA010002132">
    <property type="protein sequence ID" value="MCH81306.1"/>
    <property type="molecule type" value="Genomic_DNA"/>
</dbReference>
<organism evidence="2 3">
    <name type="scientific">Trifolium medium</name>
    <dbReference type="NCBI Taxonomy" id="97028"/>
    <lineage>
        <taxon>Eukaryota</taxon>
        <taxon>Viridiplantae</taxon>
        <taxon>Streptophyta</taxon>
        <taxon>Embryophyta</taxon>
        <taxon>Tracheophyta</taxon>
        <taxon>Spermatophyta</taxon>
        <taxon>Magnoliopsida</taxon>
        <taxon>eudicotyledons</taxon>
        <taxon>Gunneridae</taxon>
        <taxon>Pentapetalae</taxon>
        <taxon>rosids</taxon>
        <taxon>fabids</taxon>
        <taxon>Fabales</taxon>
        <taxon>Fabaceae</taxon>
        <taxon>Papilionoideae</taxon>
        <taxon>50 kb inversion clade</taxon>
        <taxon>NPAAA clade</taxon>
        <taxon>Hologalegina</taxon>
        <taxon>IRL clade</taxon>
        <taxon>Trifolieae</taxon>
        <taxon>Trifolium</taxon>
    </lineage>
</organism>
<feature type="non-terminal residue" evidence="2">
    <location>
        <position position="1"/>
    </location>
</feature>
<feature type="compositionally biased region" description="Basic and acidic residues" evidence="1">
    <location>
        <begin position="56"/>
        <end position="69"/>
    </location>
</feature>
<proteinExistence type="predicted"/>
<sequence length="79" mass="8832">FKHAALAETWNRSASLWITTDSKGIFTNVRKFDGDKFRWTTSGEHIQMSGRAGRQGIDEKMEPSTDKSTVKGAADSLNR</sequence>
<dbReference type="AlphaFoldDB" id="A0A392M209"/>
<keyword evidence="3" id="KW-1185">Reference proteome</keyword>
<reference evidence="2 3" key="1">
    <citation type="journal article" date="2018" name="Front. Plant Sci.">
        <title>Red Clover (Trifolium pratense) and Zigzag Clover (T. medium) - A Picture of Genomic Similarities and Differences.</title>
        <authorList>
            <person name="Dluhosova J."/>
            <person name="Istvanek J."/>
            <person name="Nedelnik J."/>
            <person name="Repkova J."/>
        </authorList>
    </citation>
    <scope>NUCLEOTIDE SEQUENCE [LARGE SCALE GENOMIC DNA]</scope>
    <source>
        <strain evidence="3">cv. 10/8</strain>
        <tissue evidence="2">Leaf</tissue>
    </source>
</reference>
<protein>
    <submittedName>
        <fullName evidence="2">Superkiller viralicidic activity 2-like 2-like</fullName>
    </submittedName>
</protein>
<feature type="region of interest" description="Disordered" evidence="1">
    <location>
        <begin position="47"/>
        <end position="79"/>
    </location>
</feature>
<evidence type="ECO:0000313" key="2">
    <source>
        <dbReference type="EMBL" id="MCH81306.1"/>
    </source>
</evidence>
<comment type="caution">
    <text evidence="2">The sequence shown here is derived from an EMBL/GenBank/DDBJ whole genome shotgun (WGS) entry which is preliminary data.</text>
</comment>
<accession>A0A392M209</accession>
<evidence type="ECO:0000256" key="1">
    <source>
        <dbReference type="SAM" id="MobiDB-lite"/>
    </source>
</evidence>
<name>A0A392M209_9FABA</name>
<dbReference type="InterPro" id="IPR027417">
    <property type="entry name" value="P-loop_NTPase"/>
</dbReference>
<gene>
    <name evidence="2" type="ORF">A2U01_0002091</name>
</gene>
<evidence type="ECO:0000313" key="3">
    <source>
        <dbReference type="Proteomes" id="UP000265520"/>
    </source>
</evidence>
<dbReference type="Gene3D" id="3.40.50.300">
    <property type="entry name" value="P-loop containing nucleotide triphosphate hydrolases"/>
    <property type="match status" value="1"/>
</dbReference>